<keyword evidence="2" id="KW-1185">Reference proteome</keyword>
<dbReference type="Proteomes" id="UP000286997">
    <property type="component" value="Unassembled WGS sequence"/>
</dbReference>
<protein>
    <submittedName>
        <fullName evidence="1">Uncharacterized protein</fullName>
    </submittedName>
</protein>
<evidence type="ECO:0000313" key="2">
    <source>
        <dbReference type="Proteomes" id="UP000286997"/>
    </source>
</evidence>
<comment type="caution">
    <text evidence="1">The sequence shown here is derived from an EMBL/GenBank/DDBJ whole genome shotgun (WGS) entry which is preliminary data.</text>
</comment>
<dbReference type="OrthoDB" id="8434031at2"/>
<organism evidence="1 2">
    <name type="scientific">Methylobacterium oryzihabitans</name>
    <dbReference type="NCBI Taxonomy" id="2499852"/>
    <lineage>
        <taxon>Bacteria</taxon>
        <taxon>Pseudomonadati</taxon>
        <taxon>Pseudomonadota</taxon>
        <taxon>Alphaproteobacteria</taxon>
        <taxon>Hyphomicrobiales</taxon>
        <taxon>Methylobacteriaceae</taxon>
        <taxon>Methylobacterium</taxon>
    </lineage>
</organism>
<sequence>MLFHINAITPSHINLWVAPVDMRKVPSIRVSLDRSRHRTIEAHVDFTQLKEWGWHATGRCGFDLNGETCPDLSGARHVEIHDTDTNVLLYSRSDLLGATPRRLLALDYTIDQANGLRDDLHARFQASYFGLDAMHHDVLRCVFDVQYTNSLYLHGNVLFKRYEDLVSKNEFLRTILVVDPYVELAKRLLWLRRFAQVAEDRSQWWRVEHVLDPCLFAVELNLEDAAAMKKAFDQIEQKSFAWLANPMTRALACARPDEAFAPKHWVGAIETLSRFDVVGHQQHWDDYAAMVYDALGLDAAPPEPRPIPAGVLQLADRLRKVKSVFPLVDLDLSLNAKVLAAIGQQGR</sequence>
<dbReference type="EMBL" id="SACP01000029">
    <property type="protein sequence ID" value="RVU14566.1"/>
    <property type="molecule type" value="Genomic_DNA"/>
</dbReference>
<proteinExistence type="predicted"/>
<evidence type="ECO:0000313" key="1">
    <source>
        <dbReference type="EMBL" id="RVU14566.1"/>
    </source>
</evidence>
<reference evidence="1 2" key="1">
    <citation type="submission" date="2019-01" db="EMBL/GenBank/DDBJ databases">
        <authorList>
            <person name="Chen W.-M."/>
        </authorList>
    </citation>
    <scope>NUCLEOTIDE SEQUENCE [LARGE SCALE GENOMIC DNA]</scope>
    <source>
        <strain evidence="1 2">TER-1</strain>
    </source>
</reference>
<dbReference type="AlphaFoldDB" id="A0A437NX36"/>
<gene>
    <name evidence="1" type="ORF">EOE48_22785</name>
</gene>
<name>A0A437NX36_9HYPH</name>
<dbReference type="RefSeq" id="WP_127733178.1">
    <property type="nucleotide sequence ID" value="NZ_SACP01000029.1"/>
</dbReference>
<accession>A0A437NX36</accession>